<dbReference type="SUPFAM" id="SSF51556">
    <property type="entry name" value="Metallo-dependent hydrolases"/>
    <property type="match status" value="1"/>
</dbReference>
<evidence type="ECO:0000259" key="2">
    <source>
        <dbReference type="Pfam" id="PF01979"/>
    </source>
</evidence>
<dbReference type="GO" id="GO:0016810">
    <property type="term" value="F:hydrolase activity, acting on carbon-nitrogen (but not peptide) bonds"/>
    <property type="evidence" value="ECO:0007669"/>
    <property type="project" value="InterPro"/>
</dbReference>
<reference evidence="3 4" key="1">
    <citation type="submission" date="2019-12" db="EMBL/GenBank/DDBJ databases">
        <authorList>
            <person name="Zhao J."/>
        </authorList>
    </citation>
    <scope>NUCLEOTIDE SEQUENCE [LARGE SCALE GENOMIC DNA]</scope>
    <source>
        <strain evidence="3 4">S-15</strain>
    </source>
</reference>
<dbReference type="SUPFAM" id="SSF51338">
    <property type="entry name" value="Composite domain of metallo-dependent hydrolases"/>
    <property type="match status" value="1"/>
</dbReference>
<comment type="caution">
    <text evidence="3">The sequence shown here is derived from an EMBL/GenBank/DDBJ whole genome shotgun (WGS) entry which is preliminary data.</text>
</comment>
<accession>A0A6N9NDD9</accession>
<dbReference type="PANTHER" id="PTHR43794:SF11">
    <property type="entry name" value="AMIDOHYDROLASE-RELATED DOMAIN-CONTAINING PROTEIN"/>
    <property type="match status" value="1"/>
</dbReference>
<evidence type="ECO:0000313" key="4">
    <source>
        <dbReference type="Proteomes" id="UP000470771"/>
    </source>
</evidence>
<dbReference type="InterPro" id="IPR011059">
    <property type="entry name" value="Metal-dep_hydrolase_composite"/>
</dbReference>
<organism evidence="3 4">
    <name type="scientific">Acidiluteibacter ferrifornacis</name>
    <dbReference type="NCBI Taxonomy" id="2692424"/>
    <lineage>
        <taxon>Bacteria</taxon>
        <taxon>Pseudomonadati</taxon>
        <taxon>Bacteroidota</taxon>
        <taxon>Flavobacteriia</taxon>
        <taxon>Flavobacteriales</taxon>
        <taxon>Cryomorphaceae</taxon>
        <taxon>Acidiluteibacter</taxon>
    </lineage>
</organism>
<dbReference type="InterPro" id="IPR050287">
    <property type="entry name" value="MTA/SAH_deaminase"/>
</dbReference>
<protein>
    <submittedName>
        <fullName evidence="3">Amidohydrolase family protein</fullName>
    </submittedName>
</protein>
<dbReference type="InterPro" id="IPR032466">
    <property type="entry name" value="Metal_Hydrolase"/>
</dbReference>
<proteinExistence type="predicted"/>
<evidence type="ECO:0000256" key="1">
    <source>
        <dbReference type="ARBA" id="ARBA00022801"/>
    </source>
</evidence>
<keyword evidence="4" id="KW-1185">Reference proteome</keyword>
<dbReference type="Pfam" id="PF01979">
    <property type="entry name" value="Amidohydro_1"/>
    <property type="match status" value="1"/>
</dbReference>
<evidence type="ECO:0000313" key="3">
    <source>
        <dbReference type="EMBL" id="NBG64596.1"/>
    </source>
</evidence>
<sequence length="390" mass="43668">MRYLSSNIIFPISSAPIKNGVISIDENGEIKAISRAENNIDPNLIEFFEGILCPGFVNTHCHLELSHLKGKIQEHTHIDGFVKELQSKRSTNELEIQEAIKIADAEMWKNGIVAVGDISNGNSSFTTKANSNIYYHTFLECFGFNPSQAKEVYSRSKGLEVGLTNLNLPKSIVAHSPYSVSNELFDLIRVNHQSDQPICIHNQENKDENTFYQSGEGRLAEMLQSFGISMDHWEANFESSLKGYLKKLPQKAKTLLVHNTFTSENDIDFAEKSNQNIFWCFCPNANQYIENTLPNIPLFVKKAAKCTIGTDSLASNYALSVLDELKVVSKTFPDISTATLLEWATINGAQFLGIDDQFGSFEVGKKPGINWIKHSENGFISEKSDIEKLK</sequence>
<dbReference type="RefSeq" id="WP_160630926.1">
    <property type="nucleotide sequence ID" value="NZ_WWNE01000003.1"/>
</dbReference>
<dbReference type="InterPro" id="IPR006680">
    <property type="entry name" value="Amidohydro-rel"/>
</dbReference>
<feature type="domain" description="Amidohydrolase-related" evidence="2">
    <location>
        <begin position="51"/>
        <end position="372"/>
    </location>
</feature>
<name>A0A6N9NDD9_9FLAO</name>
<dbReference type="Gene3D" id="3.20.20.140">
    <property type="entry name" value="Metal-dependent hydrolases"/>
    <property type="match status" value="1"/>
</dbReference>
<gene>
    <name evidence="3" type="ORF">GQN54_00610</name>
</gene>
<dbReference type="PANTHER" id="PTHR43794">
    <property type="entry name" value="AMINOHYDROLASE SSNA-RELATED"/>
    <property type="match status" value="1"/>
</dbReference>
<keyword evidence="1 3" id="KW-0378">Hydrolase</keyword>
<dbReference type="EMBL" id="WWNE01000003">
    <property type="protein sequence ID" value="NBG64596.1"/>
    <property type="molecule type" value="Genomic_DNA"/>
</dbReference>
<dbReference type="Proteomes" id="UP000470771">
    <property type="component" value="Unassembled WGS sequence"/>
</dbReference>
<dbReference type="AlphaFoldDB" id="A0A6N9NDD9"/>